<dbReference type="EMBL" id="CP071382">
    <property type="protein sequence ID" value="QSV45198.1"/>
    <property type="molecule type" value="Genomic_DNA"/>
</dbReference>
<dbReference type="HAMAP" id="MF_01077">
    <property type="entry name" value="RimP"/>
    <property type="match status" value="1"/>
</dbReference>
<dbReference type="SUPFAM" id="SSF74942">
    <property type="entry name" value="YhbC-like, C-terminal domain"/>
    <property type="match status" value="1"/>
</dbReference>
<evidence type="ECO:0000259" key="4">
    <source>
        <dbReference type="Pfam" id="PF02576"/>
    </source>
</evidence>
<dbReference type="PANTHER" id="PTHR33867:SF1">
    <property type="entry name" value="RIBOSOME MATURATION FACTOR RIMP"/>
    <property type="match status" value="1"/>
</dbReference>
<dbReference type="RefSeq" id="WP_207163003.1">
    <property type="nucleotide sequence ID" value="NZ_CP071382.1"/>
</dbReference>
<evidence type="ECO:0000256" key="2">
    <source>
        <dbReference type="ARBA" id="ARBA00022517"/>
    </source>
</evidence>
<keyword evidence="7" id="KW-1185">Reference proteome</keyword>
<dbReference type="Gene3D" id="2.30.30.180">
    <property type="entry name" value="Ribosome maturation factor RimP, C-terminal domain"/>
    <property type="match status" value="1"/>
</dbReference>
<proteinExistence type="inferred from homology"/>
<evidence type="ECO:0000256" key="1">
    <source>
        <dbReference type="ARBA" id="ARBA00022490"/>
    </source>
</evidence>
<keyword evidence="1 3" id="KW-0963">Cytoplasm</keyword>
<sequence length="159" mass="17963">MAMDEVVDRVSALAENLLTPQGMELVDIEYKREGRHMVLRLFVDRDGGITLDDCALVSRELSEILDVEDFISENYTLEVSSPGLNRPLKKESDYERYRGRLVKVKTFELVADEAGNPRKTFLGDLGGLVDGVVILNLREGQIARIPFDKIAKANLEFEF</sequence>
<dbReference type="Pfam" id="PF02576">
    <property type="entry name" value="RimP_N"/>
    <property type="match status" value="1"/>
</dbReference>
<dbReference type="Proteomes" id="UP000663651">
    <property type="component" value="Chromosome"/>
</dbReference>
<feature type="domain" description="Ribosome maturation factor RimP N-terminal" evidence="4">
    <location>
        <begin position="14"/>
        <end position="84"/>
    </location>
</feature>
<dbReference type="InterPro" id="IPR003728">
    <property type="entry name" value="Ribosome_maturation_RimP"/>
</dbReference>
<dbReference type="NCBIfam" id="NF011241">
    <property type="entry name" value="PRK14647.1"/>
    <property type="match status" value="1"/>
</dbReference>
<dbReference type="Pfam" id="PF17384">
    <property type="entry name" value="DUF150_C"/>
    <property type="match status" value="1"/>
</dbReference>
<dbReference type="CDD" id="cd01734">
    <property type="entry name" value="YlxS_C"/>
    <property type="match status" value="1"/>
</dbReference>
<feature type="domain" description="Ribosome maturation factor RimP C-terminal" evidence="5">
    <location>
        <begin position="88"/>
        <end position="159"/>
    </location>
</feature>
<keyword evidence="2 3" id="KW-0690">Ribosome biogenesis</keyword>
<comment type="similarity">
    <text evidence="3">Belongs to the RimP family.</text>
</comment>
<protein>
    <recommendedName>
        <fullName evidence="3">Ribosome maturation factor RimP</fullName>
    </recommendedName>
</protein>
<dbReference type="InterPro" id="IPR028989">
    <property type="entry name" value="RimP_N"/>
</dbReference>
<dbReference type="Gene3D" id="3.30.300.70">
    <property type="entry name" value="RimP-like superfamily, N-terminal"/>
    <property type="match status" value="1"/>
</dbReference>
<organism evidence="6 7">
    <name type="scientific">Geobacter benzoatilyticus</name>
    <dbReference type="NCBI Taxonomy" id="2815309"/>
    <lineage>
        <taxon>Bacteria</taxon>
        <taxon>Pseudomonadati</taxon>
        <taxon>Thermodesulfobacteriota</taxon>
        <taxon>Desulfuromonadia</taxon>
        <taxon>Geobacterales</taxon>
        <taxon>Geobacteraceae</taxon>
        <taxon>Geobacter</taxon>
    </lineage>
</organism>
<dbReference type="InterPro" id="IPR028998">
    <property type="entry name" value="RimP_C"/>
</dbReference>
<reference evidence="6 7" key="1">
    <citation type="submission" date="2021-03" db="EMBL/GenBank/DDBJ databases">
        <title>Geobacter metallireducens gen. nov. sp. nov., a microorganism capable of coupling the complete oxidation of organic compounds to the reduction of iron and other metals.</title>
        <authorList>
            <person name="Li Y."/>
        </authorList>
    </citation>
    <scope>NUCLEOTIDE SEQUENCE [LARGE SCALE GENOMIC DNA]</scope>
    <source>
        <strain evidence="6 7">Jerry-YX</strain>
    </source>
</reference>
<gene>
    <name evidence="3 6" type="primary">rimP</name>
    <name evidence="6" type="ORF">JZM60_13790</name>
</gene>
<evidence type="ECO:0000259" key="5">
    <source>
        <dbReference type="Pfam" id="PF17384"/>
    </source>
</evidence>
<dbReference type="InterPro" id="IPR035956">
    <property type="entry name" value="RimP_N_sf"/>
</dbReference>
<dbReference type="SUPFAM" id="SSF75420">
    <property type="entry name" value="YhbC-like, N-terminal domain"/>
    <property type="match status" value="1"/>
</dbReference>
<evidence type="ECO:0000313" key="6">
    <source>
        <dbReference type="EMBL" id="QSV45198.1"/>
    </source>
</evidence>
<comment type="function">
    <text evidence="3">Required for maturation of 30S ribosomal subunits.</text>
</comment>
<evidence type="ECO:0000256" key="3">
    <source>
        <dbReference type="HAMAP-Rule" id="MF_01077"/>
    </source>
</evidence>
<comment type="subcellular location">
    <subcellularLocation>
        <location evidence="3">Cytoplasm</location>
    </subcellularLocation>
</comment>
<name>A0ABX7Q2R3_9BACT</name>
<dbReference type="InterPro" id="IPR036847">
    <property type="entry name" value="RimP_C_sf"/>
</dbReference>
<accession>A0ABX7Q2R3</accession>
<evidence type="ECO:0000313" key="7">
    <source>
        <dbReference type="Proteomes" id="UP000663651"/>
    </source>
</evidence>
<dbReference type="PANTHER" id="PTHR33867">
    <property type="entry name" value="RIBOSOME MATURATION FACTOR RIMP"/>
    <property type="match status" value="1"/>
</dbReference>